<proteinExistence type="predicted"/>
<reference evidence="3" key="1">
    <citation type="submission" date="2020-11" db="EMBL/GenBank/DDBJ databases">
        <title>Bacterial whole genome sequence for Caenimonas sp. DR4.4.</title>
        <authorList>
            <person name="Le V."/>
            <person name="Ko S.-R."/>
            <person name="Ahn C.-Y."/>
            <person name="Oh H.-M."/>
        </authorList>
    </citation>
    <scope>NUCLEOTIDE SEQUENCE</scope>
    <source>
        <strain evidence="3">DR4.4</strain>
    </source>
</reference>
<comment type="caution">
    <text evidence="3">The sequence shown here is derived from an EMBL/GenBank/DDBJ whole genome shotgun (WGS) entry which is preliminary data.</text>
</comment>
<dbReference type="SMART" id="SM00460">
    <property type="entry name" value="TGc"/>
    <property type="match status" value="1"/>
</dbReference>
<dbReference type="EMBL" id="JADWYS010000001">
    <property type="protein sequence ID" value="MBG9390261.1"/>
    <property type="molecule type" value="Genomic_DNA"/>
</dbReference>
<dbReference type="RefSeq" id="WP_196988011.1">
    <property type="nucleotide sequence ID" value="NZ_JADWYS010000001.1"/>
</dbReference>
<dbReference type="Pfam" id="PF01841">
    <property type="entry name" value="Transglut_core"/>
    <property type="match status" value="1"/>
</dbReference>
<sequence>MSPSLESKGSGTPAARDDPGRWLGSGELLDLEDPKLRLRAHSLTQLCKNERERALAIYGFVKRITFAKAFKLRQATAREVMAAGRGDADDKATLLIALMRAADIPARLRYIELRGEILRGLTSGVASAARPLAEIWVADRWMRTDTYIFDAAYMAAARQRLKDADWEWGYGIHRDGHAVWSAAGDAYLGGMATAQDPMVLHDFGLFNDPLDLVQSDGWKAAHPRIARAVQWNVLAPMMEKVVRELRQEASGPPPQSPAPRRIS</sequence>
<name>A0A931H7R9_9BURK</name>
<dbReference type="InterPro" id="IPR002931">
    <property type="entry name" value="Transglutaminase-like"/>
</dbReference>
<dbReference type="Proteomes" id="UP000651050">
    <property type="component" value="Unassembled WGS sequence"/>
</dbReference>
<feature type="domain" description="Transglutaminase-like" evidence="2">
    <location>
        <begin position="80"/>
        <end position="148"/>
    </location>
</feature>
<dbReference type="AlphaFoldDB" id="A0A931H7R9"/>
<feature type="region of interest" description="Disordered" evidence="1">
    <location>
        <begin position="1"/>
        <end position="21"/>
    </location>
</feature>
<evidence type="ECO:0000313" key="4">
    <source>
        <dbReference type="Proteomes" id="UP000651050"/>
    </source>
</evidence>
<dbReference type="InterPro" id="IPR038765">
    <property type="entry name" value="Papain-like_cys_pep_sf"/>
</dbReference>
<evidence type="ECO:0000256" key="1">
    <source>
        <dbReference type="SAM" id="MobiDB-lite"/>
    </source>
</evidence>
<protein>
    <submittedName>
        <fullName evidence="3">Transglutaminase domain-containing protein</fullName>
    </submittedName>
</protein>
<keyword evidence="4" id="KW-1185">Reference proteome</keyword>
<dbReference type="SUPFAM" id="SSF54001">
    <property type="entry name" value="Cysteine proteinases"/>
    <property type="match status" value="1"/>
</dbReference>
<dbReference type="Gene3D" id="3.10.620.30">
    <property type="match status" value="1"/>
</dbReference>
<accession>A0A931H7R9</accession>
<evidence type="ECO:0000259" key="2">
    <source>
        <dbReference type="SMART" id="SM00460"/>
    </source>
</evidence>
<feature type="compositionally biased region" description="Polar residues" evidence="1">
    <location>
        <begin position="1"/>
        <end position="10"/>
    </location>
</feature>
<organism evidence="3 4">
    <name type="scientific">Caenimonas aquaedulcis</name>
    <dbReference type="NCBI Taxonomy" id="2793270"/>
    <lineage>
        <taxon>Bacteria</taxon>
        <taxon>Pseudomonadati</taxon>
        <taxon>Pseudomonadota</taxon>
        <taxon>Betaproteobacteria</taxon>
        <taxon>Burkholderiales</taxon>
        <taxon>Comamonadaceae</taxon>
        <taxon>Caenimonas</taxon>
    </lineage>
</organism>
<gene>
    <name evidence="3" type="ORF">I5803_19680</name>
</gene>
<evidence type="ECO:0000313" key="3">
    <source>
        <dbReference type="EMBL" id="MBG9390261.1"/>
    </source>
</evidence>